<dbReference type="CDD" id="cd10448">
    <property type="entry name" value="GIY-YIG_unchar_3"/>
    <property type="match status" value="1"/>
</dbReference>
<organism evidence="3 4">
    <name type="scientific">Candidatus Staskawiczbacteria bacterium RIFOXYD1_FULL_32_13</name>
    <dbReference type="NCBI Taxonomy" id="1802234"/>
    <lineage>
        <taxon>Bacteria</taxon>
        <taxon>Candidatus Staskawicziibacteriota</taxon>
    </lineage>
</organism>
<reference evidence="3 4" key="1">
    <citation type="journal article" date="2016" name="Nat. Commun.">
        <title>Thousands of microbial genomes shed light on interconnected biogeochemical processes in an aquifer system.</title>
        <authorList>
            <person name="Anantharaman K."/>
            <person name="Brown C.T."/>
            <person name="Hug L.A."/>
            <person name="Sharon I."/>
            <person name="Castelle C.J."/>
            <person name="Probst A.J."/>
            <person name="Thomas B.C."/>
            <person name="Singh A."/>
            <person name="Wilkins M.J."/>
            <person name="Karaoz U."/>
            <person name="Brodie E.L."/>
            <person name="Williams K.H."/>
            <person name="Hubbard S.S."/>
            <person name="Banfield J.F."/>
        </authorList>
    </citation>
    <scope>NUCLEOTIDE SEQUENCE [LARGE SCALE GENOMIC DNA]</scope>
</reference>
<feature type="domain" description="GIY-YIG" evidence="2">
    <location>
        <begin position="3"/>
        <end position="80"/>
    </location>
</feature>
<dbReference type="Proteomes" id="UP000178935">
    <property type="component" value="Unassembled WGS sequence"/>
</dbReference>
<evidence type="ECO:0000256" key="1">
    <source>
        <dbReference type="ARBA" id="ARBA00007435"/>
    </source>
</evidence>
<gene>
    <name evidence="3" type="ORF">A2561_05470</name>
</gene>
<evidence type="ECO:0000313" key="4">
    <source>
        <dbReference type="Proteomes" id="UP000178935"/>
    </source>
</evidence>
<proteinExistence type="inferred from homology"/>
<dbReference type="SMART" id="SM00465">
    <property type="entry name" value="GIYc"/>
    <property type="match status" value="1"/>
</dbReference>
<comment type="caution">
    <text evidence="3">The sequence shown here is derived from an EMBL/GenBank/DDBJ whole genome shotgun (WGS) entry which is preliminary data.</text>
</comment>
<dbReference type="AlphaFoldDB" id="A0A1G2JPK3"/>
<dbReference type="Pfam" id="PF01541">
    <property type="entry name" value="GIY-YIG"/>
    <property type="match status" value="1"/>
</dbReference>
<dbReference type="PROSITE" id="PS50164">
    <property type="entry name" value="GIY_YIG"/>
    <property type="match status" value="1"/>
</dbReference>
<evidence type="ECO:0000313" key="3">
    <source>
        <dbReference type="EMBL" id="OGZ89064.1"/>
    </source>
</evidence>
<dbReference type="EMBL" id="MHPU01000012">
    <property type="protein sequence ID" value="OGZ89064.1"/>
    <property type="molecule type" value="Genomic_DNA"/>
</dbReference>
<protein>
    <submittedName>
        <fullName evidence="3">Excinuclease ABC subunit C</fullName>
    </submittedName>
</protein>
<name>A0A1G2JPK3_9BACT</name>
<evidence type="ECO:0000259" key="2">
    <source>
        <dbReference type="PROSITE" id="PS50164"/>
    </source>
</evidence>
<accession>A0A1G2JPK3</accession>
<dbReference type="Gene3D" id="3.40.1440.10">
    <property type="entry name" value="GIY-YIG endonuclease"/>
    <property type="match status" value="1"/>
</dbReference>
<dbReference type="PANTHER" id="PTHR34477">
    <property type="entry name" value="UPF0213 PROTEIN YHBQ"/>
    <property type="match status" value="1"/>
</dbReference>
<dbReference type="InterPro" id="IPR050190">
    <property type="entry name" value="UPF0213_domain"/>
</dbReference>
<dbReference type="InterPro" id="IPR000305">
    <property type="entry name" value="GIY-YIG_endonuc"/>
</dbReference>
<comment type="similarity">
    <text evidence="1">Belongs to the UPF0213 family.</text>
</comment>
<dbReference type="SUPFAM" id="SSF82771">
    <property type="entry name" value="GIY-YIG endonuclease"/>
    <property type="match status" value="1"/>
</dbReference>
<dbReference type="InterPro" id="IPR035901">
    <property type="entry name" value="GIY-YIG_endonuc_sf"/>
</dbReference>
<sequence length="95" mass="11219">MEKRGYIYILTNNTNTVSYTGITSNLQKRIFEHKEKLVEGFTKRYNVSKLVYFEQFDNIKDAIKREKQIKGGSRQDKINLIKSINPELVDLYNNL</sequence>
<dbReference type="PANTHER" id="PTHR34477:SF5">
    <property type="entry name" value="BSL5627 PROTEIN"/>
    <property type="match status" value="1"/>
</dbReference>